<evidence type="ECO:0000256" key="1">
    <source>
        <dbReference type="SAM" id="MobiDB-lite"/>
    </source>
</evidence>
<proteinExistence type="predicted"/>
<comment type="caution">
    <text evidence="2">The sequence shown here is derived from an EMBL/GenBank/DDBJ whole genome shotgun (WGS) entry which is preliminary data.</text>
</comment>
<gene>
    <name evidence="2" type="ORF">NDU88_011491</name>
</gene>
<feature type="region of interest" description="Disordered" evidence="1">
    <location>
        <begin position="91"/>
        <end position="187"/>
    </location>
</feature>
<evidence type="ECO:0000313" key="2">
    <source>
        <dbReference type="EMBL" id="KAJ1145200.1"/>
    </source>
</evidence>
<feature type="compositionally biased region" description="Basic and acidic residues" evidence="1">
    <location>
        <begin position="142"/>
        <end position="160"/>
    </location>
</feature>
<sequence length="187" mass="20309">MKVDYLSELGFGLSDYGEYRFHPPPPRLGPGRAAGIAALRVAGEGARDGGQRLGTSGRCEGALQKRHGGATELRCTFPSVLVGKLWERRPLSAPRPPFLKPGPAHLRTRPAAGYCGNGSVYDRAGEGDGAGRRAKLGPRSAEGSERETDRESHESEERGLKAGARHPLRLDARPRDRASVWDRRSEF</sequence>
<dbReference type="EMBL" id="JANPWB010000010">
    <property type="protein sequence ID" value="KAJ1145200.1"/>
    <property type="molecule type" value="Genomic_DNA"/>
</dbReference>
<feature type="compositionally biased region" description="Basic and acidic residues" evidence="1">
    <location>
        <begin position="168"/>
        <end position="187"/>
    </location>
</feature>
<protein>
    <submittedName>
        <fullName evidence="2">Uncharacterized protein</fullName>
    </submittedName>
</protein>
<evidence type="ECO:0000313" key="3">
    <source>
        <dbReference type="Proteomes" id="UP001066276"/>
    </source>
</evidence>
<name>A0AAV7QYX0_PLEWA</name>
<dbReference type="Proteomes" id="UP001066276">
    <property type="component" value="Chromosome 6"/>
</dbReference>
<keyword evidence="3" id="KW-1185">Reference proteome</keyword>
<reference evidence="2" key="1">
    <citation type="journal article" date="2022" name="bioRxiv">
        <title>Sequencing and chromosome-scale assembly of the giantPleurodeles waltlgenome.</title>
        <authorList>
            <person name="Brown T."/>
            <person name="Elewa A."/>
            <person name="Iarovenko S."/>
            <person name="Subramanian E."/>
            <person name="Araus A.J."/>
            <person name="Petzold A."/>
            <person name="Susuki M."/>
            <person name="Suzuki K.-i.T."/>
            <person name="Hayashi T."/>
            <person name="Toyoda A."/>
            <person name="Oliveira C."/>
            <person name="Osipova E."/>
            <person name="Leigh N.D."/>
            <person name="Simon A."/>
            <person name="Yun M.H."/>
        </authorList>
    </citation>
    <scope>NUCLEOTIDE SEQUENCE</scope>
    <source>
        <strain evidence="2">20211129_DDA</strain>
        <tissue evidence="2">Liver</tissue>
    </source>
</reference>
<accession>A0AAV7QYX0</accession>
<organism evidence="2 3">
    <name type="scientific">Pleurodeles waltl</name>
    <name type="common">Iberian ribbed newt</name>
    <dbReference type="NCBI Taxonomy" id="8319"/>
    <lineage>
        <taxon>Eukaryota</taxon>
        <taxon>Metazoa</taxon>
        <taxon>Chordata</taxon>
        <taxon>Craniata</taxon>
        <taxon>Vertebrata</taxon>
        <taxon>Euteleostomi</taxon>
        <taxon>Amphibia</taxon>
        <taxon>Batrachia</taxon>
        <taxon>Caudata</taxon>
        <taxon>Salamandroidea</taxon>
        <taxon>Salamandridae</taxon>
        <taxon>Pleurodelinae</taxon>
        <taxon>Pleurodeles</taxon>
    </lineage>
</organism>
<dbReference type="AlphaFoldDB" id="A0AAV7QYX0"/>